<sequence length="673" mass="76982">MSIWQGNIIETINAYLEEHPTPIRVNTSGICRGLSILHAKYILDGKEKEFEELLKLLAGEPEISLRNENEIDQKIYNFLTNLIEVHNPREDHRYAKSYAESYEQFFIGKDSKPIKSMYKLGMVTTPENWASIFQELDLKNDEVMLVGSTRHGISIIKSDSTYKIYDPNNPMLYKEFSADNLREMMEYLQNTTFRYKEEDNCLGLSLNIVSIKNPDMRSFPSKDSFYEKFFSKDQDKVSYKKDGYTETSLIFAARVSDKDSVDLLLNQNPPKEDILEAAILTIQYGNSYVLPSLVTSLKNMGDKFTVNDKKSLVNNGISFGSLEMLKTLLEEPSINEAYQAFLKRLPGDFLNLSLKGGNPDVISKALDDIFCEKEIQEIFEALQTMIGNPEEDIFLRAINSQNPKALEVLCQKLKTYPQGKDLIENLKNNPDYLAQSIKNNNPGMVRTLLEEFNFQTDNDKDHECINTISLSLSAVNKTDITLLRTLETYGMEFSTTAKNLMDKKESLKIGVLAQFGIALMSFSEFLKRHILRKTEEIRLKNTTNPTPVGHDQSTPDLSSSPIIIQFDEEEDTEERKAKKNIVIQFEDDDDEEEDKSEMKDASLVESIHSNPELSSLSTEEPMSKEEKPYQQFPQSAQANKAFYDFKKEFNSIVESRKDINKDKEPEALSFSSP</sequence>
<evidence type="ECO:0000313" key="3">
    <source>
        <dbReference type="Proteomes" id="UP000001060"/>
    </source>
</evidence>
<gene>
    <name evidence="2" type="ordered locus">LLO_1929</name>
</gene>
<dbReference type="EMBL" id="FN650140">
    <property type="protein sequence ID" value="CBJ12311.1"/>
    <property type="molecule type" value="Genomic_DNA"/>
</dbReference>
<evidence type="ECO:0000256" key="1">
    <source>
        <dbReference type="SAM" id="MobiDB-lite"/>
    </source>
</evidence>
<dbReference type="GeneID" id="40926148"/>
<evidence type="ECO:0008006" key="4">
    <source>
        <dbReference type="Google" id="ProtNLM"/>
    </source>
</evidence>
<accession>D3HIT2</accession>
<dbReference type="Proteomes" id="UP000001060">
    <property type="component" value="Chromosome"/>
</dbReference>
<dbReference type="HOGENOM" id="CLU_021684_0_0_6"/>
<reference evidence="2 3" key="1">
    <citation type="journal article" date="2010" name="PLoS Genet.">
        <title>Analysis of the Legionella longbeachae genome and transcriptome uncovers unique strategies to cause Legionnaires' disease.</title>
        <authorList>
            <person name="Cazalet C."/>
            <person name="Gomez-Valero L."/>
            <person name="Rusniok C."/>
            <person name="Lomma M."/>
            <person name="Dervins-Ravault D."/>
            <person name="Newton H."/>
            <person name="Sansom F."/>
            <person name="Jarraud S."/>
            <person name="Zidane N."/>
            <person name="Ma L."/>
            <person name="Bouchier C."/>
            <person name="Etienne J."/>
            <person name="Hartland E."/>
            <person name="Buchrieser C."/>
        </authorList>
    </citation>
    <scope>NUCLEOTIDE SEQUENCE [LARGE SCALE GENOMIC DNA]</scope>
    <source>
        <strain evidence="2 3">NSW150</strain>
    </source>
</reference>
<dbReference type="RefSeq" id="WP_012979208.1">
    <property type="nucleotide sequence ID" value="NC_013861.1"/>
</dbReference>
<keyword evidence="3" id="KW-1185">Reference proteome</keyword>
<dbReference type="AlphaFoldDB" id="D3HIT2"/>
<feature type="region of interest" description="Disordered" evidence="1">
    <location>
        <begin position="567"/>
        <end position="636"/>
    </location>
</feature>
<evidence type="ECO:0000313" key="2">
    <source>
        <dbReference type="EMBL" id="CBJ12311.1"/>
    </source>
</evidence>
<dbReference type="eggNOG" id="COG0666">
    <property type="taxonomic scope" value="Bacteria"/>
</dbReference>
<proteinExistence type="predicted"/>
<protein>
    <recommendedName>
        <fullName evidence="4">Ankyrin repeat-containing protein</fullName>
    </recommendedName>
</protein>
<dbReference type="KEGG" id="llo:LLO_1929"/>
<organism evidence="2 3">
    <name type="scientific">Legionella longbeachae serogroup 1 (strain NSW150)</name>
    <dbReference type="NCBI Taxonomy" id="661367"/>
    <lineage>
        <taxon>Bacteria</taxon>
        <taxon>Pseudomonadati</taxon>
        <taxon>Pseudomonadota</taxon>
        <taxon>Gammaproteobacteria</taxon>
        <taxon>Legionellales</taxon>
        <taxon>Legionellaceae</taxon>
        <taxon>Legionella</taxon>
    </lineage>
</organism>
<feature type="compositionally biased region" description="Polar residues" evidence="1">
    <location>
        <begin position="607"/>
        <end position="620"/>
    </location>
</feature>
<dbReference type="OrthoDB" id="5654137at2"/>
<feature type="compositionally biased region" description="Acidic residues" evidence="1">
    <location>
        <begin position="585"/>
        <end position="595"/>
    </location>
</feature>
<name>D3HIT2_LEGLN</name>